<dbReference type="InterPro" id="IPR016039">
    <property type="entry name" value="Thiolase-like"/>
</dbReference>
<comment type="subcellular location">
    <subcellularLocation>
        <location evidence="1">Membrane</location>
        <topology evidence="1">Multi-pass membrane protein</topology>
    </subcellularLocation>
</comment>
<dbReference type="Pfam" id="PF00195">
    <property type="entry name" value="Chal_sti_synt_N"/>
    <property type="match status" value="1"/>
</dbReference>
<protein>
    <submittedName>
        <fullName evidence="8">Major facilitator superfamily MFS_1</fullName>
    </submittedName>
</protein>
<dbReference type="InterPro" id="IPR011701">
    <property type="entry name" value="MFS"/>
</dbReference>
<dbReference type="InterPro" id="IPR012328">
    <property type="entry name" value="Chalcone/stilbene_synt_C"/>
</dbReference>
<dbReference type="eggNOG" id="KOG0254">
    <property type="taxonomic scope" value="Eukaryota"/>
</dbReference>
<feature type="transmembrane region" description="Helical" evidence="6">
    <location>
        <begin position="424"/>
        <end position="445"/>
    </location>
</feature>
<keyword evidence="3 6" id="KW-1133">Transmembrane helix</keyword>
<dbReference type="PANTHER" id="PTHR23501:SF59">
    <property type="entry name" value="MAJOR FACILITATOR SUPERFAMILY (MFS) PROFILE DOMAIN-CONTAINING PROTEIN-RELATED"/>
    <property type="match status" value="1"/>
</dbReference>
<dbReference type="SUPFAM" id="SSF53901">
    <property type="entry name" value="Thiolase-like"/>
    <property type="match status" value="2"/>
</dbReference>
<dbReference type="PROSITE" id="PS50850">
    <property type="entry name" value="MFS"/>
    <property type="match status" value="1"/>
</dbReference>
<reference evidence="8 9" key="1">
    <citation type="submission" date="2016-10" db="EMBL/GenBank/DDBJ databases">
        <title>Genome sequencing of Aspergillus oryzae BCC7051.</title>
        <authorList>
            <person name="Thammarongtham C."/>
            <person name="Vorapreeda T."/>
            <person name="Nookaew I."/>
            <person name="Srisuk T."/>
            <person name="Land M."/>
            <person name="Jeennor S."/>
            <person name="Laoteng K."/>
        </authorList>
    </citation>
    <scope>NUCLEOTIDE SEQUENCE [LARGE SCALE GENOMIC DNA]</scope>
    <source>
        <strain evidence="8 9">BCC7051</strain>
    </source>
</reference>
<dbReference type="PRINTS" id="PR01036">
    <property type="entry name" value="TCRTETB"/>
</dbReference>
<dbReference type="VEuPathDB" id="FungiDB:AO090701000566"/>
<evidence type="ECO:0000259" key="7">
    <source>
        <dbReference type="PROSITE" id="PS50850"/>
    </source>
</evidence>
<dbReference type="InterPro" id="IPR036259">
    <property type="entry name" value="MFS_trans_sf"/>
</dbReference>
<keyword evidence="5" id="KW-0808">Transferase</keyword>
<dbReference type="PANTHER" id="PTHR23501">
    <property type="entry name" value="MAJOR FACILITATOR SUPERFAMILY"/>
    <property type="match status" value="1"/>
</dbReference>
<organism evidence="8 9">
    <name type="scientific">Aspergillus oryzae</name>
    <name type="common">Yellow koji mold</name>
    <dbReference type="NCBI Taxonomy" id="5062"/>
    <lineage>
        <taxon>Eukaryota</taxon>
        <taxon>Fungi</taxon>
        <taxon>Dikarya</taxon>
        <taxon>Ascomycota</taxon>
        <taxon>Pezizomycotina</taxon>
        <taxon>Eurotiomycetes</taxon>
        <taxon>Eurotiomycetidae</taxon>
        <taxon>Eurotiales</taxon>
        <taxon>Aspergillaceae</taxon>
        <taxon>Aspergillus</taxon>
        <taxon>Aspergillus subgen. Circumdati</taxon>
    </lineage>
</organism>
<feature type="transmembrane region" description="Helical" evidence="6">
    <location>
        <begin position="686"/>
        <end position="706"/>
    </location>
</feature>
<dbReference type="Pfam" id="PF02797">
    <property type="entry name" value="Chal_sti_synt_C"/>
    <property type="match status" value="1"/>
</dbReference>
<sequence>MIEPLPTEDIPKQSVSIVGIASRCAPHKLGADELEAIARRHYSSTPSLEKMLEINRKTRIDHRYSVFSSDHEHWHRPTIPSFSECDSLFKEYGIPLASAASARAIQDWGGVPDEITHLVAVTCTNTAHPGFDSVLCRKLGLKCNVRRVLLHGIGCGGGISAMRVAHELLLGSTQQGVPARALIVACEVPTVFARSELDIMDKTQDVNVAMCLFGDCAAALVLSNGIGHKASEQRPIWNILNCEPTQFDGTEDIAHFNVHDKGYHAIIDKRIPQLTGKCVPAGFQSLISSTPSLALEEKNYVPSNYGWAVHPGGYAVLVAAQDALGLTADDLRASYDAYRDGGNTISTTIIRILEKLRDEHKHGSNQKDKLVLAAIGHGITLETAILTRPGSSSYLHASLHNACTEQPSKHFGAERLFFSAQQMLVGRSLQGVGGGGITALTNVIVTDLVPLRERGKYYGILNAMWSLGSVMGPILGGGFAQNVTWRWVFHINFPFIGIGTILVILFLRLRPVPTTFIEKLRQIDYAGIILFTGSLSSFLIPLTWGGVSYDWDSWHTLVPLLIGVIGLVLFVLYEHYVTKVPVIPTSLFSNRTANITFLETVLQGLVLWCQLYYLPLYYEAVKGYSPIITGVALFPGTFTVAPFAILTGALVTYTGHYRWAIWLGWTLSTLGNGLLCYIKPSTTVPAWVFLTMVSGMGLGFLFPSLAYSVQASMDDDNLAMASALFSFFRTLGQAIGVAIGGVVFQNLMHKNLLKYAALASKADAYSQDAAELVQVIKYMPDDEVKANVQVAYTDSLRIVWAMCCGICGLGLFLSLWTKGYSVNRLLRTPQGLEARPVAEDDKQNVHS</sequence>
<evidence type="ECO:0000313" key="8">
    <source>
        <dbReference type="EMBL" id="OOO06265.1"/>
    </source>
</evidence>
<proteinExistence type="inferred from homology"/>
<dbReference type="Gene3D" id="1.20.1720.10">
    <property type="entry name" value="Multidrug resistance protein D"/>
    <property type="match status" value="1"/>
</dbReference>
<evidence type="ECO:0000313" key="9">
    <source>
        <dbReference type="Proteomes" id="UP000190312"/>
    </source>
</evidence>
<feature type="transmembrane region" description="Helical" evidence="6">
    <location>
        <begin position="659"/>
        <end position="680"/>
    </location>
</feature>
<evidence type="ECO:0000256" key="2">
    <source>
        <dbReference type="ARBA" id="ARBA00022692"/>
    </source>
</evidence>
<dbReference type="InterPro" id="IPR001099">
    <property type="entry name" value="Chalcone/stilbene_synt_N"/>
</dbReference>
<dbReference type="Gene3D" id="1.20.1250.20">
    <property type="entry name" value="MFS general substrate transporter like domains"/>
    <property type="match status" value="1"/>
</dbReference>
<feature type="transmembrane region" description="Helical" evidence="6">
    <location>
        <begin position="457"/>
        <end position="475"/>
    </location>
</feature>
<dbReference type="GO" id="GO:0005886">
    <property type="term" value="C:plasma membrane"/>
    <property type="evidence" value="ECO:0007669"/>
    <property type="project" value="TreeGrafter"/>
</dbReference>
<evidence type="ECO:0000256" key="6">
    <source>
        <dbReference type="SAM" id="Phobius"/>
    </source>
</evidence>
<dbReference type="SUPFAM" id="SSF103473">
    <property type="entry name" value="MFS general substrate transporter"/>
    <property type="match status" value="1"/>
</dbReference>
<comment type="caution">
    <text evidence="8">The sequence shown here is derived from an EMBL/GenBank/DDBJ whole genome shotgun (WGS) entry which is preliminary data.</text>
</comment>
<dbReference type="FunFam" id="1.20.1250.20:FF:000786">
    <property type="entry name" value="MFS multidrug transporter, putative"/>
    <property type="match status" value="1"/>
</dbReference>
<feature type="transmembrane region" description="Helical" evidence="6">
    <location>
        <begin position="798"/>
        <end position="817"/>
    </location>
</feature>
<feature type="transmembrane region" description="Helical" evidence="6">
    <location>
        <begin position="627"/>
        <end position="652"/>
    </location>
</feature>
<feature type="domain" description="Major facilitator superfamily (MFS) profile" evidence="7">
    <location>
        <begin position="316"/>
        <end position="785"/>
    </location>
</feature>
<name>A0A1S9DB05_ASPOZ</name>
<dbReference type="Proteomes" id="UP000190312">
    <property type="component" value="Unassembled WGS sequence"/>
</dbReference>
<gene>
    <name evidence="8" type="ORF">OAory_01019260</name>
</gene>
<dbReference type="GO" id="GO:0022857">
    <property type="term" value="F:transmembrane transporter activity"/>
    <property type="evidence" value="ECO:0007669"/>
    <property type="project" value="InterPro"/>
</dbReference>
<feature type="transmembrane region" description="Helical" evidence="6">
    <location>
        <begin position="487"/>
        <end position="507"/>
    </location>
</feature>
<evidence type="ECO:0000256" key="3">
    <source>
        <dbReference type="ARBA" id="ARBA00022989"/>
    </source>
</evidence>
<evidence type="ECO:0000256" key="1">
    <source>
        <dbReference type="ARBA" id="ARBA00004141"/>
    </source>
</evidence>
<dbReference type="InterPro" id="IPR020846">
    <property type="entry name" value="MFS_dom"/>
</dbReference>
<keyword evidence="2 6" id="KW-0812">Transmembrane</keyword>
<evidence type="ECO:0000256" key="4">
    <source>
        <dbReference type="ARBA" id="ARBA00023136"/>
    </source>
</evidence>
<feature type="transmembrane region" description="Helical" evidence="6">
    <location>
        <begin position="528"/>
        <end position="547"/>
    </location>
</feature>
<accession>A0A1S9DB05</accession>
<dbReference type="AlphaFoldDB" id="A0A1S9DB05"/>
<dbReference type="Gene3D" id="3.40.47.10">
    <property type="match status" value="2"/>
</dbReference>
<dbReference type="FunFam" id="3.40.47.10:FF:000088">
    <property type="entry name" value="Putative chalcone synthase"/>
    <property type="match status" value="1"/>
</dbReference>
<evidence type="ECO:0000256" key="5">
    <source>
        <dbReference type="RuleBase" id="RU003633"/>
    </source>
</evidence>
<comment type="similarity">
    <text evidence="5">Belongs to the thiolase-like superfamily. Chalcone/stilbene synthases family.</text>
</comment>
<keyword evidence="4 6" id="KW-0472">Membrane</keyword>
<dbReference type="GO" id="GO:0016746">
    <property type="term" value="F:acyltransferase activity"/>
    <property type="evidence" value="ECO:0007669"/>
    <property type="project" value="UniProtKB-KW"/>
</dbReference>
<feature type="transmembrane region" description="Helical" evidence="6">
    <location>
        <begin position="553"/>
        <end position="573"/>
    </location>
</feature>
<dbReference type="Pfam" id="PF07690">
    <property type="entry name" value="MFS_1"/>
    <property type="match status" value="1"/>
</dbReference>
<dbReference type="EMBL" id="MKZY01000008">
    <property type="protein sequence ID" value="OOO06265.1"/>
    <property type="molecule type" value="Genomic_DNA"/>
</dbReference>
<feature type="transmembrane region" description="Helical" evidence="6">
    <location>
        <begin position="718"/>
        <end position="744"/>
    </location>
</feature>
<dbReference type="VEuPathDB" id="FungiDB:AO090701000567"/>
<keyword evidence="5" id="KW-0012">Acyltransferase</keyword>